<evidence type="ECO:0000313" key="2">
    <source>
        <dbReference type="EMBL" id="RZC62445.1"/>
    </source>
</evidence>
<dbReference type="EMBL" id="CM010719">
    <property type="protein sequence ID" value="RZC62445.1"/>
    <property type="molecule type" value="Genomic_DNA"/>
</dbReference>
<keyword evidence="3" id="KW-1185">Reference proteome</keyword>
<proteinExistence type="predicted"/>
<name>A0A4Y7JRW7_PAPSO</name>
<reference evidence="2 3" key="1">
    <citation type="journal article" date="2018" name="Science">
        <title>The opium poppy genome and morphinan production.</title>
        <authorList>
            <person name="Guo L."/>
            <person name="Winzer T."/>
            <person name="Yang X."/>
            <person name="Li Y."/>
            <person name="Ning Z."/>
            <person name="He Z."/>
            <person name="Teodor R."/>
            <person name="Lu Y."/>
            <person name="Bowser T.A."/>
            <person name="Graham I.A."/>
            <person name="Ye K."/>
        </authorList>
    </citation>
    <scope>NUCLEOTIDE SEQUENCE [LARGE SCALE GENOMIC DNA]</scope>
    <source>
        <strain evidence="3">cv. HN1</strain>
        <tissue evidence="2">Leaves</tissue>
    </source>
</reference>
<sequence length="84" mass="9168">MNGSSSGFRRLDLPNFESAVRVMGCEDDGVDMELIGVGKLVVSDDDGDVTRIYKDKDHIEVEFTASLFVLMALFMVGVSRSSSC</sequence>
<protein>
    <submittedName>
        <fullName evidence="2">Uncharacterized protein</fullName>
    </submittedName>
</protein>
<accession>A0A4Y7JRW7</accession>
<keyword evidence="1" id="KW-0812">Transmembrane</keyword>
<keyword evidence="1" id="KW-1133">Transmembrane helix</keyword>
<dbReference type="AlphaFoldDB" id="A0A4Y7JRW7"/>
<dbReference type="Gramene" id="RZC62445">
    <property type="protein sequence ID" value="RZC62445"/>
    <property type="gene ID" value="C5167_024196"/>
</dbReference>
<feature type="transmembrane region" description="Helical" evidence="1">
    <location>
        <begin position="61"/>
        <end position="79"/>
    </location>
</feature>
<evidence type="ECO:0000313" key="3">
    <source>
        <dbReference type="Proteomes" id="UP000316621"/>
    </source>
</evidence>
<gene>
    <name evidence="2" type="ORF">C5167_024196</name>
</gene>
<evidence type="ECO:0000256" key="1">
    <source>
        <dbReference type="SAM" id="Phobius"/>
    </source>
</evidence>
<dbReference type="Proteomes" id="UP000316621">
    <property type="component" value="Chromosome 5"/>
</dbReference>
<keyword evidence="1" id="KW-0472">Membrane</keyword>
<organism evidence="2 3">
    <name type="scientific">Papaver somniferum</name>
    <name type="common">Opium poppy</name>
    <dbReference type="NCBI Taxonomy" id="3469"/>
    <lineage>
        <taxon>Eukaryota</taxon>
        <taxon>Viridiplantae</taxon>
        <taxon>Streptophyta</taxon>
        <taxon>Embryophyta</taxon>
        <taxon>Tracheophyta</taxon>
        <taxon>Spermatophyta</taxon>
        <taxon>Magnoliopsida</taxon>
        <taxon>Ranunculales</taxon>
        <taxon>Papaveraceae</taxon>
        <taxon>Papaveroideae</taxon>
        <taxon>Papaver</taxon>
    </lineage>
</organism>